<protein>
    <submittedName>
        <fullName evidence="5">dTDP-4-amino-4,6-dideoxygalactose transaminase</fullName>
    </submittedName>
</protein>
<gene>
    <name evidence="5" type="ORF">SAMN02745146_2242</name>
</gene>
<keyword evidence="6" id="KW-1185">Reference proteome</keyword>
<dbReference type="AlphaFoldDB" id="A0A1M6GFH0"/>
<dbReference type="FunFam" id="3.40.640.10:FF:000037">
    <property type="entry name" value="dTDP-4-amino-4,6-dideoxygalactose transaminase"/>
    <property type="match status" value="1"/>
</dbReference>
<dbReference type="CDD" id="cd00616">
    <property type="entry name" value="AHBA_syn"/>
    <property type="match status" value="1"/>
</dbReference>
<comment type="similarity">
    <text evidence="1 4">Belongs to the DegT/DnrJ/EryC1 family.</text>
</comment>
<dbReference type="GO" id="GO:0019180">
    <property type="term" value="F:dTDP-4-amino-4,6-dideoxygalactose transaminase activity"/>
    <property type="evidence" value="ECO:0007669"/>
    <property type="project" value="TreeGrafter"/>
</dbReference>
<dbReference type="NCBIfam" id="TIGR02379">
    <property type="entry name" value="ECA_wecE"/>
    <property type="match status" value="1"/>
</dbReference>
<dbReference type="InterPro" id="IPR012749">
    <property type="entry name" value="WecE-like"/>
</dbReference>
<dbReference type="OrthoDB" id="9810913at2"/>
<evidence type="ECO:0000256" key="4">
    <source>
        <dbReference type="RuleBase" id="RU004508"/>
    </source>
</evidence>
<evidence type="ECO:0000256" key="3">
    <source>
        <dbReference type="PIRSR" id="PIRSR000390-2"/>
    </source>
</evidence>
<reference evidence="5 6" key="1">
    <citation type="submission" date="2016-11" db="EMBL/GenBank/DDBJ databases">
        <authorList>
            <person name="Jaros S."/>
            <person name="Januszkiewicz K."/>
            <person name="Wedrychowicz H."/>
        </authorList>
    </citation>
    <scope>NUCLEOTIDE SEQUENCE [LARGE SCALE GENOMIC DNA]</scope>
    <source>
        <strain evidence="5 6">DSM 21074</strain>
    </source>
</reference>
<evidence type="ECO:0000313" key="6">
    <source>
        <dbReference type="Proteomes" id="UP000184418"/>
    </source>
</evidence>
<evidence type="ECO:0000313" key="5">
    <source>
        <dbReference type="EMBL" id="SHJ08667.1"/>
    </source>
</evidence>
<dbReference type="SUPFAM" id="SSF53383">
    <property type="entry name" value="PLP-dependent transferases"/>
    <property type="match status" value="1"/>
</dbReference>
<dbReference type="GO" id="GO:0000271">
    <property type="term" value="P:polysaccharide biosynthetic process"/>
    <property type="evidence" value="ECO:0007669"/>
    <property type="project" value="TreeGrafter"/>
</dbReference>
<organism evidence="5 6">
    <name type="scientific">Hymenobacter daecheongensis DSM 21074</name>
    <dbReference type="NCBI Taxonomy" id="1121955"/>
    <lineage>
        <taxon>Bacteria</taxon>
        <taxon>Pseudomonadati</taxon>
        <taxon>Bacteroidota</taxon>
        <taxon>Cytophagia</taxon>
        <taxon>Cytophagales</taxon>
        <taxon>Hymenobacteraceae</taxon>
        <taxon>Hymenobacter</taxon>
    </lineage>
</organism>
<dbReference type="InterPro" id="IPR015424">
    <property type="entry name" value="PyrdxlP-dep_Trfase"/>
</dbReference>
<dbReference type="STRING" id="1121955.SAMN02745146_2242"/>
<accession>A0A1M6GFH0</accession>
<keyword evidence="3 4" id="KW-0663">Pyridoxal phosphate</keyword>
<feature type="modified residue" description="N6-(pyridoxal phosphate)lysine" evidence="3">
    <location>
        <position position="185"/>
    </location>
</feature>
<dbReference type="InterPro" id="IPR015421">
    <property type="entry name" value="PyrdxlP-dep_Trfase_major"/>
</dbReference>
<dbReference type="InterPro" id="IPR000653">
    <property type="entry name" value="DegT/StrS_aminotransferase"/>
</dbReference>
<dbReference type="PANTHER" id="PTHR30244">
    <property type="entry name" value="TRANSAMINASE"/>
    <property type="match status" value="1"/>
</dbReference>
<dbReference type="PIRSF" id="PIRSF000390">
    <property type="entry name" value="PLP_StrS"/>
    <property type="match status" value="1"/>
</dbReference>
<sequence>MYPTHIPFNKPYLSGNETRYIEEAVRSGKISGDGMFTKRCHRFFEQELGFKKVLLTTSCTDALEMAAMLLDIVPGDEVIMPSYTFVSTPNAFVLRGATIVFADSTALNPNMDPAQIEALITPRTRAIVPVHYAGIACDLDPIMEIANRHNLFVIEDAAQAIDSFYKGRQLGTIGHLAAFSFHETKNIISGEGGMLAINDLRFFTRAEIIREKGTNRSSFFRGEIDKYGWVDYGSSFLPSDIIAAFLWAQLENMADIQSKRTHIWERYYQALSPLLAVGVQLPAIPDYATNNGHMFYLVCRSLAERTALIELMRTENVQPVFHYLSLHTSSFYADKHDGRPLPHSDHYTDCLLRLPLYYELKDEDQDFVNQLILGFYQDTQKSPAVFPAANLPVSGE</sequence>
<dbReference type="Pfam" id="PF01041">
    <property type="entry name" value="DegT_DnrJ_EryC1"/>
    <property type="match status" value="1"/>
</dbReference>
<name>A0A1M6GFH0_9BACT</name>
<dbReference type="Gene3D" id="3.40.640.10">
    <property type="entry name" value="Type I PLP-dependent aspartate aminotransferase-like (Major domain)"/>
    <property type="match status" value="1"/>
</dbReference>
<feature type="active site" description="Proton acceptor" evidence="2">
    <location>
        <position position="185"/>
    </location>
</feature>
<evidence type="ECO:0000256" key="2">
    <source>
        <dbReference type="PIRSR" id="PIRSR000390-1"/>
    </source>
</evidence>
<dbReference type="RefSeq" id="WP_073109083.1">
    <property type="nucleotide sequence ID" value="NZ_FQYN01000004.1"/>
</dbReference>
<dbReference type="NCBIfam" id="NF008687">
    <property type="entry name" value="PRK11706.1"/>
    <property type="match status" value="1"/>
</dbReference>
<evidence type="ECO:0000256" key="1">
    <source>
        <dbReference type="ARBA" id="ARBA00037999"/>
    </source>
</evidence>
<dbReference type="Proteomes" id="UP000184418">
    <property type="component" value="Unassembled WGS sequence"/>
</dbReference>
<dbReference type="EMBL" id="FQYN01000004">
    <property type="protein sequence ID" value="SHJ08667.1"/>
    <property type="molecule type" value="Genomic_DNA"/>
</dbReference>
<dbReference type="GO" id="GO:0030170">
    <property type="term" value="F:pyridoxal phosphate binding"/>
    <property type="evidence" value="ECO:0007669"/>
    <property type="project" value="TreeGrafter"/>
</dbReference>
<dbReference type="PANTHER" id="PTHR30244:SF34">
    <property type="entry name" value="DTDP-4-AMINO-4,6-DIDEOXYGALACTOSE TRANSAMINASE"/>
    <property type="match status" value="1"/>
</dbReference>
<proteinExistence type="inferred from homology"/>